<dbReference type="RefSeq" id="WP_236905042.1">
    <property type="nucleotide sequence ID" value="NZ_CP017603.1"/>
</dbReference>
<feature type="region of interest" description="Disordered" evidence="1">
    <location>
        <begin position="1"/>
        <end position="31"/>
    </location>
</feature>
<dbReference type="Pfam" id="PF03646">
    <property type="entry name" value="FlaG"/>
    <property type="match status" value="1"/>
</dbReference>
<reference evidence="2 3" key="1">
    <citation type="submission" date="2017-03" db="EMBL/GenBank/DDBJ databases">
        <title>Complete sequence of Clostridium formicaceticum DSM 92.</title>
        <authorList>
            <person name="Poehlein A."/>
            <person name="Karl M."/>
            <person name="Bengelsdorf F.R."/>
            <person name="Duerre P."/>
            <person name="Daniel R."/>
        </authorList>
    </citation>
    <scope>NUCLEOTIDE SEQUENCE [LARGE SCALE GENOMIC DNA]</scope>
    <source>
        <strain evidence="2 3">DSM 92</strain>
    </source>
</reference>
<gene>
    <name evidence="2" type="ORF">CLFO_03300</name>
</gene>
<organism evidence="2 3">
    <name type="scientific">Clostridium formicaceticum</name>
    <dbReference type="NCBI Taxonomy" id="1497"/>
    <lineage>
        <taxon>Bacteria</taxon>
        <taxon>Bacillati</taxon>
        <taxon>Bacillota</taxon>
        <taxon>Clostridia</taxon>
        <taxon>Eubacteriales</taxon>
        <taxon>Clostridiaceae</taxon>
        <taxon>Clostridium</taxon>
    </lineage>
</organism>
<name>A0AAC9RFX6_9CLOT</name>
<proteinExistence type="predicted"/>
<dbReference type="PANTHER" id="PTHR37166:SF1">
    <property type="entry name" value="PROTEIN FLAG"/>
    <property type="match status" value="1"/>
</dbReference>
<dbReference type="InterPro" id="IPR035924">
    <property type="entry name" value="FlaG-like_sf"/>
</dbReference>
<evidence type="ECO:0000256" key="1">
    <source>
        <dbReference type="SAM" id="MobiDB-lite"/>
    </source>
</evidence>
<dbReference type="SUPFAM" id="SSF160214">
    <property type="entry name" value="FlaG-like"/>
    <property type="match status" value="1"/>
</dbReference>
<keyword evidence="2" id="KW-0282">Flagellum</keyword>
<accession>A0AAC9RFX6</accession>
<dbReference type="Gene3D" id="3.30.160.170">
    <property type="entry name" value="FlaG-like"/>
    <property type="match status" value="1"/>
</dbReference>
<sequence>MRLEGMQNIQVNPGVKSVGEQGSYQPIKNNGVEIKHQENVKEKDRYTEEQLVKAVKKANESFEAFDRRLEITIHEATKQVMVKVINSSNDEVIREVPPEKILDFVAYMMEVAGLIVDKKV</sequence>
<dbReference type="AlphaFoldDB" id="A0AAC9RFX6"/>
<evidence type="ECO:0000313" key="3">
    <source>
        <dbReference type="Proteomes" id="UP000192478"/>
    </source>
</evidence>
<keyword evidence="2" id="KW-0969">Cilium</keyword>
<dbReference type="InterPro" id="IPR005186">
    <property type="entry name" value="FlaG"/>
</dbReference>
<protein>
    <submittedName>
        <fullName evidence="2">Flagellar protein FlaG</fullName>
    </submittedName>
</protein>
<dbReference type="PANTHER" id="PTHR37166">
    <property type="entry name" value="PROTEIN FLAG"/>
    <property type="match status" value="1"/>
</dbReference>
<evidence type="ECO:0000313" key="2">
    <source>
        <dbReference type="EMBL" id="ARE86014.1"/>
    </source>
</evidence>
<keyword evidence="2" id="KW-0966">Cell projection</keyword>
<dbReference type="EMBL" id="CP020559">
    <property type="protein sequence ID" value="ARE86014.1"/>
    <property type="molecule type" value="Genomic_DNA"/>
</dbReference>
<dbReference type="Proteomes" id="UP000192478">
    <property type="component" value="Chromosome"/>
</dbReference>